<gene>
    <name evidence="1" type="ORF">HJG63_010793</name>
</gene>
<proteinExistence type="predicted"/>
<reference evidence="1 2" key="1">
    <citation type="journal article" date="2020" name="Nature">
        <title>Six reference-quality genomes reveal evolution of bat adaptations.</title>
        <authorList>
            <person name="Jebb D."/>
            <person name="Huang Z."/>
            <person name="Pippel M."/>
            <person name="Hughes G.M."/>
            <person name="Lavrichenko K."/>
            <person name="Devanna P."/>
            <person name="Winkler S."/>
            <person name="Jermiin L.S."/>
            <person name="Skirmuntt E.C."/>
            <person name="Katzourakis A."/>
            <person name="Burkitt-Gray L."/>
            <person name="Ray D.A."/>
            <person name="Sullivan K.A.M."/>
            <person name="Roscito J.G."/>
            <person name="Kirilenko B.M."/>
            <person name="Davalos L.M."/>
            <person name="Corthals A.P."/>
            <person name="Power M.L."/>
            <person name="Jones G."/>
            <person name="Ransome R.D."/>
            <person name="Dechmann D.K.N."/>
            <person name="Locatelli A.G."/>
            <person name="Puechmaille S.J."/>
            <person name="Fedrigo O."/>
            <person name="Jarvis E.D."/>
            <person name="Hiller M."/>
            <person name="Vernes S.C."/>
            <person name="Myers E.W."/>
            <person name="Teeling E.C."/>
        </authorList>
    </citation>
    <scope>NUCLEOTIDE SEQUENCE [LARGE SCALE GENOMIC DNA]</scope>
    <source>
        <strain evidence="1">MRouAeg1</strain>
        <tissue evidence="1">Muscle</tissue>
    </source>
</reference>
<dbReference type="AlphaFoldDB" id="A0A7J8IP45"/>
<evidence type="ECO:0000313" key="2">
    <source>
        <dbReference type="Proteomes" id="UP000593571"/>
    </source>
</evidence>
<dbReference type="Proteomes" id="UP000593571">
    <property type="component" value="Unassembled WGS sequence"/>
</dbReference>
<sequence length="154" mass="17768">MWRPSLTSVTVNTGWAVVLLELGKDWMFTAARPSPEGVSFPEKGSVIQRFTLIESSQPTPFSRWERSLREAKQLARRGRRWVQLRCMRCRFPVTVTVQGPCCMFKGSGLTHRVSHREGGLLRNLSMSLRLLEASRWFCFSSDSSMWIHLESFWG</sequence>
<evidence type="ECO:0000313" key="1">
    <source>
        <dbReference type="EMBL" id="KAF6485662.1"/>
    </source>
</evidence>
<accession>A0A7J8IP45</accession>
<comment type="caution">
    <text evidence="1">The sequence shown here is derived from an EMBL/GenBank/DDBJ whole genome shotgun (WGS) entry which is preliminary data.</text>
</comment>
<keyword evidence="2" id="KW-1185">Reference proteome</keyword>
<name>A0A7J8IP45_ROUAE</name>
<organism evidence="1 2">
    <name type="scientific">Rousettus aegyptiacus</name>
    <name type="common">Egyptian fruit bat</name>
    <name type="synonym">Pteropus aegyptiacus</name>
    <dbReference type="NCBI Taxonomy" id="9407"/>
    <lineage>
        <taxon>Eukaryota</taxon>
        <taxon>Metazoa</taxon>
        <taxon>Chordata</taxon>
        <taxon>Craniata</taxon>
        <taxon>Vertebrata</taxon>
        <taxon>Euteleostomi</taxon>
        <taxon>Mammalia</taxon>
        <taxon>Eutheria</taxon>
        <taxon>Laurasiatheria</taxon>
        <taxon>Chiroptera</taxon>
        <taxon>Yinpterochiroptera</taxon>
        <taxon>Pteropodoidea</taxon>
        <taxon>Pteropodidae</taxon>
        <taxon>Rousettinae</taxon>
        <taxon>Rousettus</taxon>
    </lineage>
</organism>
<dbReference type="EMBL" id="JACASE010000003">
    <property type="protein sequence ID" value="KAF6485662.1"/>
    <property type="molecule type" value="Genomic_DNA"/>
</dbReference>
<protein>
    <submittedName>
        <fullName evidence="1">Uncharacterized protein</fullName>
    </submittedName>
</protein>